<accession>A0A1T4QHN0</accession>
<gene>
    <name evidence="2" type="ORF">SAMN02745118_02571</name>
</gene>
<dbReference type="EMBL" id="FUWM01000028">
    <property type="protein sequence ID" value="SKA03293.1"/>
    <property type="molecule type" value="Genomic_DNA"/>
</dbReference>
<protein>
    <submittedName>
        <fullName evidence="2">Uncharacterized protein</fullName>
    </submittedName>
</protein>
<dbReference type="STRING" id="142842.SAMN02745118_02571"/>
<organism evidence="2 3">
    <name type="scientific">Selenihalanaerobacter shriftii</name>
    <dbReference type="NCBI Taxonomy" id="142842"/>
    <lineage>
        <taxon>Bacteria</taxon>
        <taxon>Bacillati</taxon>
        <taxon>Bacillota</taxon>
        <taxon>Clostridia</taxon>
        <taxon>Halanaerobiales</taxon>
        <taxon>Halobacteroidaceae</taxon>
        <taxon>Selenihalanaerobacter</taxon>
    </lineage>
</organism>
<sequence length="956" mass="110092">MGNKQITHKELLTFSNLTNLEWEFVDLAAIKEGDYDTGQGTMKGMSTQLNDLLDPEVFVRGYEDPETKNDPIYVYGEGEEGKAKLRMNAGIAMEYLEKWQRWQNTKDTDNKEGTDEGSFLGDWEVIYGADNYQVVVDYLYHIYEQTVKQLNQTPALKEELEGDLYPARDKIEDAKKLMANIEVVFEVGNLILNIVTSNGAVQSTEPLTKKQILKIAVKDIGKKIAKEPIKNLIDKTESLPVKLALQIALNVGLRTKVSDEIIQATKNDTNDNFNEEVEVEKFTKVMDKAKIQLTQRLKMFDTEFQVLALKKKDDIVIAYKGQKQNNNKVLPEELDLLQMVYARLKRDNSNARITFTGYEGGANLSFINKLFVDPEDESQATLFYSSIDDLKGYVNFTPDDINKNYEDKRLEIIISGTKDIADETVKSAFIPILIMGLRGIAITTGISALASSFILIAMWGVVEIVEEIFAKEKIDGIYDKFENIGIIEKGEKAGVKGYIRDEFLDNEYIELDALFGKGNKKIKVKKEDVMYLLLNSKIPQSSKDIDSYIVNYEDSYLSLEKGEDSIYEIKKKLVHDRAYVSEVDNRQQTLKEFLKEYDSVYLTKQDKAKIVQGQLFMNLMEIIAKIQKNYLQQKQQIEFIYCDLEAMLDDSANEEDIIKISNKIEELPQKDPKYKVTNEFVFMPFLNQNGDINKDDLKLRDDYLASLFKSMFQKYKEYKKYNRYKSILNIKDGIQVIKYGLEENPIAYSHDFVNDFDKFIVDGLEFLFSDVFKEVNLEVKLNKKFIKMIEDVEVIRSDDTWVGNYETEILFNYHKFLFKKLKNDNEFFKKCYKVTGLEEEKEHFIDSIIILNSEAKSNLEYKYNPKDHIIGGELELYAEDIPVESASREEMPSVGKSEEVEEGKAINEQDESIKTAEIDQSGISDDLFNKVNEELEKGNRNSLARVSANQVINRLC</sequence>
<feature type="region of interest" description="Disordered" evidence="1">
    <location>
        <begin position="887"/>
        <end position="910"/>
    </location>
</feature>
<evidence type="ECO:0000256" key="1">
    <source>
        <dbReference type="SAM" id="MobiDB-lite"/>
    </source>
</evidence>
<dbReference type="RefSeq" id="WP_078810982.1">
    <property type="nucleotide sequence ID" value="NZ_FUWM01000028.1"/>
</dbReference>
<dbReference type="OrthoDB" id="2111191at2"/>
<dbReference type="AlphaFoldDB" id="A0A1T4QHN0"/>
<name>A0A1T4QHN0_9FIRM</name>
<evidence type="ECO:0000313" key="2">
    <source>
        <dbReference type="EMBL" id="SKA03293.1"/>
    </source>
</evidence>
<reference evidence="3" key="1">
    <citation type="submission" date="2017-02" db="EMBL/GenBank/DDBJ databases">
        <authorList>
            <person name="Varghese N."/>
            <person name="Submissions S."/>
        </authorList>
    </citation>
    <scope>NUCLEOTIDE SEQUENCE [LARGE SCALE GENOMIC DNA]</scope>
    <source>
        <strain evidence="3">ATCC BAA-73</strain>
    </source>
</reference>
<keyword evidence="3" id="KW-1185">Reference proteome</keyword>
<dbReference type="Proteomes" id="UP000190625">
    <property type="component" value="Unassembled WGS sequence"/>
</dbReference>
<proteinExistence type="predicted"/>
<evidence type="ECO:0000313" key="3">
    <source>
        <dbReference type="Proteomes" id="UP000190625"/>
    </source>
</evidence>